<dbReference type="PANTHER" id="PTHR33841">
    <property type="entry name" value="DNA METHYLTRANSFERASE YEEA-RELATED"/>
    <property type="match status" value="1"/>
</dbReference>
<protein>
    <recommendedName>
        <fullName evidence="1">site-specific DNA-methyltransferase (adenine-specific)</fullName>
        <ecNumber evidence="1">2.1.1.72</ecNumber>
    </recommendedName>
</protein>
<evidence type="ECO:0000259" key="9">
    <source>
        <dbReference type="Pfam" id="PF07669"/>
    </source>
</evidence>
<name>A0A644T5E6_9ZZZZ</name>
<evidence type="ECO:0000256" key="8">
    <source>
        <dbReference type="SAM" id="Coils"/>
    </source>
</evidence>
<evidence type="ECO:0000256" key="4">
    <source>
        <dbReference type="ARBA" id="ARBA00022691"/>
    </source>
</evidence>
<feature type="domain" description="Type II methyltransferase M.TaqI-like" evidence="9">
    <location>
        <begin position="503"/>
        <end position="665"/>
    </location>
</feature>
<organism evidence="11">
    <name type="scientific">bioreactor metagenome</name>
    <dbReference type="NCBI Taxonomy" id="1076179"/>
    <lineage>
        <taxon>unclassified sequences</taxon>
        <taxon>metagenomes</taxon>
        <taxon>ecological metagenomes</taxon>
    </lineage>
</organism>
<evidence type="ECO:0000256" key="3">
    <source>
        <dbReference type="ARBA" id="ARBA00022679"/>
    </source>
</evidence>
<dbReference type="EMBL" id="VSSQ01000016">
    <property type="protein sequence ID" value="MPL62034.1"/>
    <property type="molecule type" value="Genomic_DNA"/>
</dbReference>
<keyword evidence="5" id="KW-0680">Restriction system</keyword>
<dbReference type="EC" id="2.1.1.72" evidence="1"/>
<dbReference type="InterPro" id="IPR029063">
    <property type="entry name" value="SAM-dependent_MTases_sf"/>
</dbReference>
<dbReference type="InterPro" id="IPR002052">
    <property type="entry name" value="DNA_methylase_N6_adenine_CS"/>
</dbReference>
<evidence type="ECO:0000256" key="2">
    <source>
        <dbReference type="ARBA" id="ARBA00022603"/>
    </source>
</evidence>
<keyword evidence="6" id="KW-0238">DNA-binding</keyword>
<evidence type="ECO:0000313" key="11">
    <source>
        <dbReference type="EMBL" id="MPL62034.1"/>
    </source>
</evidence>
<proteinExistence type="predicted"/>
<dbReference type="GO" id="GO:0009007">
    <property type="term" value="F:site-specific DNA-methyltransferase (adenine-specific) activity"/>
    <property type="evidence" value="ECO:0007669"/>
    <property type="project" value="UniProtKB-EC"/>
</dbReference>
<dbReference type="InterPro" id="IPR011639">
    <property type="entry name" value="MethylTrfase_TaqI-like_dom"/>
</dbReference>
<evidence type="ECO:0000259" key="10">
    <source>
        <dbReference type="Pfam" id="PF12950"/>
    </source>
</evidence>
<dbReference type="Pfam" id="PF12950">
    <property type="entry name" value="TaqI_C"/>
    <property type="match status" value="1"/>
</dbReference>
<dbReference type="PROSITE" id="PS00092">
    <property type="entry name" value="N6_MTASE"/>
    <property type="match status" value="1"/>
</dbReference>
<dbReference type="GO" id="GO:0032259">
    <property type="term" value="P:methylation"/>
    <property type="evidence" value="ECO:0007669"/>
    <property type="project" value="UniProtKB-KW"/>
</dbReference>
<accession>A0A644T5E6</accession>
<dbReference type="Gene3D" id="3.40.50.150">
    <property type="entry name" value="Vaccinia Virus protein VP39"/>
    <property type="match status" value="1"/>
</dbReference>
<keyword evidence="3" id="KW-0808">Transferase</keyword>
<evidence type="ECO:0000256" key="5">
    <source>
        <dbReference type="ARBA" id="ARBA00022747"/>
    </source>
</evidence>
<dbReference type="InterPro" id="IPR025931">
    <property type="entry name" value="TaqI_C"/>
</dbReference>
<dbReference type="PRINTS" id="PR00507">
    <property type="entry name" value="N12N6MTFRASE"/>
</dbReference>
<evidence type="ECO:0000256" key="7">
    <source>
        <dbReference type="ARBA" id="ARBA00047942"/>
    </source>
</evidence>
<keyword evidence="8" id="KW-0175">Coiled coil</keyword>
<keyword evidence="2" id="KW-0489">Methyltransferase</keyword>
<evidence type="ECO:0000256" key="1">
    <source>
        <dbReference type="ARBA" id="ARBA00011900"/>
    </source>
</evidence>
<dbReference type="SUPFAM" id="SSF53335">
    <property type="entry name" value="S-adenosyl-L-methionine-dependent methyltransferases"/>
    <property type="match status" value="1"/>
</dbReference>
<reference evidence="11" key="1">
    <citation type="submission" date="2019-08" db="EMBL/GenBank/DDBJ databases">
        <authorList>
            <person name="Kucharzyk K."/>
            <person name="Murdoch R.W."/>
            <person name="Higgins S."/>
            <person name="Loffler F."/>
        </authorList>
    </citation>
    <scope>NUCLEOTIDE SEQUENCE</scope>
</reference>
<comment type="catalytic activity">
    <reaction evidence="7">
        <text>a 2'-deoxyadenosine in DNA + S-adenosyl-L-methionine = an N(6)-methyl-2'-deoxyadenosine in DNA + S-adenosyl-L-homocysteine + H(+)</text>
        <dbReference type="Rhea" id="RHEA:15197"/>
        <dbReference type="Rhea" id="RHEA-COMP:12418"/>
        <dbReference type="Rhea" id="RHEA-COMP:12419"/>
        <dbReference type="ChEBI" id="CHEBI:15378"/>
        <dbReference type="ChEBI" id="CHEBI:57856"/>
        <dbReference type="ChEBI" id="CHEBI:59789"/>
        <dbReference type="ChEBI" id="CHEBI:90615"/>
        <dbReference type="ChEBI" id="CHEBI:90616"/>
        <dbReference type="EC" id="2.1.1.72"/>
    </reaction>
</comment>
<dbReference type="Pfam" id="PF07669">
    <property type="entry name" value="Eco57I"/>
    <property type="match status" value="1"/>
</dbReference>
<dbReference type="InterPro" id="IPR050953">
    <property type="entry name" value="N4_N6_ade-DNA_methylase"/>
</dbReference>
<dbReference type="PANTHER" id="PTHR33841:SF1">
    <property type="entry name" value="DNA METHYLTRANSFERASE A"/>
    <property type="match status" value="1"/>
</dbReference>
<dbReference type="AlphaFoldDB" id="A0A644T5E6"/>
<sequence length="1063" mass="125805">MDNRLLRLRNKRIKDIKVTSKIKSVINEWYKKYQIGELKDERRNYLNFENNILKKLLGYKDEDFQFEYPLDGRSVEFMIMKDDKPYIAVELKGTQTKDLTRKQTGERYSAVEQASNYANKKSSIKWYIVSNYYEFRLYNSESQNKYISFTLDDLKPNGYDFDEKRISQFFKVFSREAVLEKDYLNKLYYSEGLFPEDFNLENEFYKLYNQTRLMIIKELSTNNPINKEEAIEYAQLILNRYIFVCFCEDKNLLPDSISSEEILTPIRRKVLAIATIWSRLNELFYFINNGNPDNDITGYNGGLFKEDLSHLRIRDKIEDNTFYKDINVKWNFPEQEHIIDHEIRNYPDINQIYRNLLIISSFDFQTDLTENILGHIFENSISDLEELKNEKESKRKKEGVYYTPEYITKYICENTIIPYLSNENNNTIESLIKEYKNNFKKLEDKLHNIKILDPACGSGAFLNKATDTLLSIHKAIFEAKNNQENNLDKEFDNIDNRRDILINNIHGVDLNHESIEITKLGLFLKVCKKGIKLPDLDKNIKCGNSLIDDSAVTHKPFIWKKEFKEVFNNGGFDIVIGNPPYVRIQNISHDEIDYYKNKYITAYEKVDLSILFIELSQHILKENGTSGLITSNAFLNTGYGKKLRELFLEKIKLNSMIDFGDLPIFPDALTYVSIFIFSKSKSKSFKYYHVKKLHEDLNSIKFEDIDISELNKESWNLKSYNLRYIFEKIKKHPPLIEIGKCWVGIISGADEIFIFDNLNNIKIEKDVFIPLIRSKDCIRYSYSKPSKYIIYPYQLSDSKTKILSETQIKEKYPKLFKYFKANESKLRKRKDSRKTLQKEPNWYKLIRHGTINTFKKEKIVFPGEAKKSKFSIDIYESGYSGARVFSITMENIDYSIKYLLAILNSKLIEKYIKSISPMRKGGYYSYSAKYMDELPIPQISYNSQEVFISNVENIMNNNEKLDKEIKSFHKYLVSDFHVTKINKKLTEYYTLSFEDLYKQVKKQYKQITRQEKDKLEDEYTLSIKIVEPLQKEIEEIDKKIDNLVYELYELTNGEIDIIEKSLE</sequence>
<comment type="caution">
    <text evidence="11">The sequence shown here is derived from an EMBL/GenBank/DDBJ whole genome shotgun (WGS) entry which is preliminary data.</text>
</comment>
<feature type="domain" description="TaqI-like C-terminal specificity" evidence="10">
    <location>
        <begin position="817"/>
        <end position="936"/>
    </location>
</feature>
<evidence type="ECO:0000256" key="6">
    <source>
        <dbReference type="ARBA" id="ARBA00023125"/>
    </source>
</evidence>
<gene>
    <name evidence="11" type="ORF">SDC9_07624</name>
</gene>
<keyword evidence="4" id="KW-0949">S-adenosyl-L-methionine</keyword>
<dbReference type="GO" id="GO:0003677">
    <property type="term" value="F:DNA binding"/>
    <property type="evidence" value="ECO:0007669"/>
    <property type="project" value="UniProtKB-KW"/>
</dbReference>
<dbReference type="GO" id="GO:0009307">
    <property type="term" value="P:DNA restriction-modification system"/>
    <property type="evidence" value="ECO:0007669"/>
    <property type="project" value="UniProtKB-KW"/>
</dbReference>
<feature type="coiled-coil region" evidence="8">
    <location>
        <begin position="425"/>
        <end position="452"/>
    </location>
</feature>